<reference evidence="1 2" key="1">
    <citation type="journal article" date="2019" name="Sci. Rep.">
        <title>Orb-weaving spider Araneus ventricosus genome elucidates the spidroin gene catalogue.</title>
        <authorList>
            <person name="Kono N."/>
            <person name="Nakamura H."/>
            <person name="Ohtoshi R."/>
            <person name="Moran D.A.P."/>
            <person name="Shinohara A."/>
            <person name="Yoshida Y."/>
            <person name="Fujiwara M."/>
            <person name="Mori M."/>
            <person name="Tomita M."/>
            <person name="Arakawa K."/>
        </authorList>
    </citation>
    <scope>NUCLEOTIDE SEQUENCE [LARGE SCALE GENOMIC DNA]</scope>
</reference>
<dbReference type="EMBL" id="BGPR01000508">
    <property type="protein sequence ID" value="GBM24016.1"/>
    <property type="molecule type" value="Genomic_DNA"/>
</dbReference>
<evidence type="ECO:0000313" key="1">
    <source>
        <dbReference type="EMBL" id="GBM24016.1"/>
    </source>
</evidence>
<proteinExistence type="predicted"/>
<gene>
    <name evidence="1" type="ORF">AVEN_274424_1</name>
</gene>
<comment type="caution">
    <text evidence="1">The sequence shown here is derived from an EMBL/GenBank/DDBJ whole genome shotgun (WGS) entry which is preliminary data.</text>
</comment>
<accession>A0A4Y2E6P8</accession>
<evidence type="ECO:0000313" key="2">
    <source>
        <dbReference type="Proteomes" id="UP000499080"/>
    </source>
</evidence>
<sequence length="141" mass="16053">MIKNSKRIIIQIRTPTNQIEERRQWTNGNAAKLRACAIGCPHLDQVQESARPQKIQYYRRTIHGKGGECSFCWRWTLDARGKKSDFVYCLYALAGYNGTAFTPWVTLPGEKLQTCIAHSIQGHHPATMRQHIGLGGFQLQL</sequence>
<dbReference type="Proteomes" id="UP000499080">
    <property type="component" value="Unassembled WGS sequence"/>
</dbReference>
<protein>
    <submittedName>
        <fullName evidence="1">Uncharacterized protein</fullName>
    </submittedName>
</protein>
<name>A0A4Y2E6P8_ARAVE</name>
<dbReference type="AlphaFoldDB" id="A0A4Y2E6P8"/>
<keyword evidence="2" id="KW-1185">Reference proteome</keyword>
<organism evidence="1 2">
    <name type="scientific">Araneus ventricosus</name>
    <name type="common">Orbweaver spider</name>
    <name type="synonym">Epeira ventricosa</name>
    <dbReference type="NCBI Taxonomy" id="182803"/>
    <lineage>
        <taxon>Eukaryota</taxon>
        <taxon>Metazoa</taxon>
        <taxon>Ecdysozoa</taxon>
        <taxon>Arthropoda</taxon>
        <taxon>Chelicerata</taxon>
        <taxon>Arachnida</taxon>
        <taxon>Araneae</taxon>
        <taxon>Araneomorphae</taxon>
        <taxon>Entelegynae</taxon>
        <taxon>Araneoidea</taxon>
        <taxon>Araneidae</taxon>
        <taxon>Araneus</taxon>
    </lineage>
</organism>